<evidence type="ECO:0000313" key="2">
    <source>
        <dbReference type="Proteomes" id="UP000814128"/>
    </source>
</evidence>
<gene>
    <name evidence="1" type="ORF">K488DRAFT_72033</name>
</gene>
<dbReference type="Proteomes" id="UP000814128">
    <property type="component" value="Unassembled WGS sequence"/>
</dbReference>
<accession>A0ACB8QGB3</accession>
<comment type="caution">
    <text evidence="1">The sequence shown here is derived from an EMBL/GenBank/DDBJ whole genome shotgun (WGS) entry which is preliminary data.</text>
</comment>
<reference evidence="1" key="1">
    <citation type="submission" date="2021-02" db="EMBL/GenBank/DDBJ databases">
        <authorList>
            <consortium name="DOE Joint Genome Institute"/>
            <person name="Ahrendt S."/>
            <person name="Looney B.P."/>
            <person name="Miyauchi S."/>
            <person name="Morin E."/>
            <person name="Drula E."/>
            <person name="Courty P.E."/>
            <person name="Chicoki N."/>
            <person name="Fauchery L."/>
            <person name="Kohler A."/>
            <person name="Kuo A."/>
            <person name="Labutti K."/>
            <person name="Pangilinan J."/>
            <person name="Lipzen A."/>
            <person name="Riley R."/>
            <person name="Andreopoulos W."/>
            <person name="He G."/>
            <person name="Johnson J."/>
            <person name="Barry K.W."/>
            <person name="Grigoriev I.V."/>
            <person name="Nagy L."/>
            <person name="Hibbett D."/>
            <person name="Henrissat B."/>
            <person name="Matheny P.B."/>
            <person name="Labbe J."/>
            <person name="Martin F."/>
        </authorList>
    </citation>
    <scope>NUCLEOTIDE SEQUENCE</scope>
    <source>
        <strain evidence="1">EC-137</strain>
    </source>
</reference>
<proteinExistence type="predicted"/>
<keyword evidence="1" id="KW-0808">Transferase</keyword>
<organism evidence="1 2">
    <name type="scientific">Vararia minispora EC-137</name>
    <dbReference type="NCBI Taxonomy" id="1314806"/>
    <lineage>
        <taxon>Eukaryota</taxon>
        <taxon>Fungi</taxon>
        <taxon>Dikarya</taxon>
        <taxon>Basidiomycota</taxon>
        <taxon>Agaricomycotina</taxon>
        <taxon>Agaricomycetes</taxon>
        <taxon>Russulales</taxon>
        <taxon>Lachnocladiaceae</taxon>
        <taxon>Vararia</taxon>
    </lineage>
</organism>
<protein>
    <submittedName>
        <fullName evidence="1">Nucleotide-diphospho-sugar transferase</fullName>
    </submittedName>
</protein>
<name>A0ACB8QGB3_9AGAM</name>
<sequence>MKLESEQKYRFTENQDWFSFNADTWRALFPRIQSSTPRALEIGTWEGRSAVFLLQELCRTNGSLTCIDHFDLMNTAAGRERYSKVVHNLTSTGKAFRILDEFSTPALMKLLEESVSADAPGYDFIYIDGSHEADDTFLDGELAWRLARKEAIVIFDDYNWNVEPMESRHHPKRGIDAFMALHAAEYEQLSSPTQYQMILQKKSEMRIGFLLKQGAVAGFASFRYGINIAYAVNEAFVMPLSVSLRSLLLNTSVHVRAYIFVNGVSRDSQENVRHSLPSRDNFSIQFLELPSETFATEWGISWAKIDMIKLLPVERALYLDADTLIRKDIRSLWETDLQGMSIAAVPDVGYPFGADASEANKTPYFNAGILLFDLARARRTMLQLFNSARAHRNSRFGDQDALNAHFKGDWVQLSLAWNAQGQGTYAMLPSPDREGLNLSSMVDPGIVHFTGPVHPPMKAVLNDWGQPFTAKPWGYAGAPGHPYTAEWWGVLSNTAWKGYRDGDVFRKMCEDEAKKAEDAGVALFRERVATSVLF</sequence>
<reference evidence="1" key="2">
    <citation type="journal article" date="2022" name="New Phytol.">
        <title>Evolutionary transition to the ectomycorrhizal habit in the genomes of a hyperdiverse lineage of mushroom-forming fungi.</title>
        <authorList>
            <person name="Looney B."/>
            <person name="Miyauchi S."/>
            <person name="Morin E."/>
            <person name="Drula E."/>
            <person name="Courty P.E."/>
            <person name="Kohler A."/>
            <person name="Kuo A."/>
            <person name="LaButti K."/>
            <person name="Pangilinan J."/>
            <person name="Lipzen A."/>
            <person name="Riley R."/>
            <person name="Andreopoulos W."/>
            <person name="He G."/>
            <person name="Johnson J."/>
            <person name="Nolan M."/>
            <person name="Tritt A."/>
            <person name="Barry K.W."/>
            <person name="Grigoriev I.V."/>
            <person name="Nagy L.G."/>
            <person name="Hibbett D."/>
            <person name="Henrissat B."/>
            <person name="Matheny P.B."/>
            <person name="Labbe J."/>
            <person name="Martin F.M."/>
        </authorList>
    </citation>
    <scope>NUCLEOTIDE SEQUENCE</scope>
    <source>
        <strain evidence="1">EC-137</strain>
    </source>
</reference>
<keyword evidence="2" id="KW-1185">Reference proteome</keyword>
<dbReference type="EMBL" id="MU273612">
    <property type="protein sequence ID" value="KAI0030631.1"/>
    <property type="molecule type" value="Genomic_DNA"/>
</dbReference>
<evidence type="ECO:0000313" key="1">
    <source>
        <dbReference type="EMBL" id="KAI0030631.1"/>
    </source>
</evidence>